<protein>
    <recommendedName>
        <fullName evidence="1">M23ase beta-sheet core domain-containing protein</fullName>
    </recommendedName>
</protein>
<gene>
    <name evidence="2" type="ORF">AFM12_05715</name>
</gene>
<feature type="domain" description="M23ase beta-sheet core" evidence="1">
    <location>
        <begin position="78"/>
        <end position="175"/>
    </location>
</feature>
<organism evidence="2 3">
    <name type="scientific">Jiulongibacter sediminis</name>
    <dbReference type="NCBI Taxonomy" id="1605367"/>
    <lineage>
        <taxon>Bacteria</taxon>
        <taxon>Pseudomonadati</taxon>
        <taxon>Bacteroidota</taxon>
        <taxon>Cytophagia</taxon>
        <taxon>Cytophagales</taxon>
        <taxon>Leadbetterellaceae</taxon>
        <taxon>Jiulongibacter</taxon>
    </lineage>
</organism>
<comment type="caution">
    <text evidence="2">The sequence shown here is derived from an EMBL/GenBank/DDBJ whole genome shotgun (WGS) entry which is preliminary data.</text>
</comment>
<dbReference type="Gene3D" id="2.70.70.10">
    <property type="entry name" value="Glucose Permease (Domain IIA)"/>
    <property type="match status" value="1"/>
</dbReference>
<dbReference type="RefSeq" id="WP_055144875.1">
    <property type="nucleotide sequence ID" value="NZ_JXSZ01000005.1"/>
</dbReference>
<dbReference type="InterPro" id="IPR016047">
    <property type="entry name" value="M23ase_b-sheet_dom"/>
</dbReference>
<evidence type="ECO:0000313" key="3">
    <source>
        <dbReference type="Proteomes" id="UP000050454"/>
    </source>
</evidence>
<dbReference type="PATRIC" id="fig|1605367.3.peg.2503"/>
<sequence>MTSILSFPIDKAKLAWLDFSAKNQDLHSLNPDDTKAFTSYVFGLIDEQNAQLGIGGWLEDRRIYNTREQFNLGKSRSIHLGVDIWMPAGTPLFCPEDCQIHSFANNEGFGNYGPTIILKSLREELYYLFGHLSLESLEGKLKGQTLKEGETFAEIGNYPINGDWPPHLHFQVMNNLFGKEGDFPGVCARNELKVFEKVCLCPYPFLGISAPRDV</sequence>
<dbReference type="STRING" id="1605367.AFM12_05715"/>
<dbReference type="Proteomes" id="UP000050454">
    <property type="component" value="Unassembled WGS sequence"/>
</dbReference>
<dbReference type="OrthoDB" id="9801052at2"/>
<proteinExistence type="predicted"/>
<dbReference type="Pfam" id="PF01551">
    <property type="entry name" value="Peptidase_M23"/>
    <property type="match status" value="1"/>
</dbReference>
<dbReference type="SUPFAM" id="SSF51261">
    <property type="entry name" value="Duplicated hybrid motif"/>
    <property type="match status" value="1"/>
</dbReference>
<evidence type="ECO:0000259" key="1">
    <source>
        <dbReference type="Pfam" id="PF01551"/>
    </source>
</evidence>
<reference evidence="2 3" key="1">
    <citation type="submission" date="2015-07" db="EMBL/GenBank/DDBJ databases">
        <title>The draft genome sequence of Leadbetterella sp. JN14-9.</title>
        <authorList>
            <person name="Liu Y."/>
            <person name="Du J."/>
            <person name="Shao Z."/>
        </authorList>
    </citation>
    <scope>NUCLEOTIDE SEQUENCE [LARGE SCALE GENOMIC DNA]</scope>
    <source>
        <strain evidence="2 3">JN14-9</strain>
    </source>
</reference>
<evidence type="ECO:0000313" key="2">
    <source>
        <dbReference type="EMBL" id="KPM50041.1"/>
    </source>
</evidence>
<name>A0A0P7C6R8_9BACT</name>
<dbReference type="AlphaFoldDB" id="A0A0P7C6R8"/>
<dbReference type="EMBL" id="LGTQ01000005">
    <property type="protein sequence ID" value="KPM50041.1"/>
    <property type="molecule type" value="Genomic_DNA"/>
</dbReference>
<dbReference type="InterPro" id="IPR011055">
    <property type="entry name" value="Dup_hybrid_motif"/>
</dbReference>
<dbReference type="CDD" id="cd12797">
    <property type="entry name" value="M23_peptidase"/>
    <property type="match status" value="1"/>
</dbReference>
<keyword evidence="3" id="KW-1185">Reference proteome</keyword>
<accession>A0A0P7C6R8</accession>